<sequence>MKIPKILHQTWKTSSIPKHWERFQSEWIDFHPDWEYRLWTDEDNRRFIEKEYPDFLELYDSYPYNIQRADAIRYFILHKLGGVYVDLDYQCIQNIEKLLNDKTCVVGLEPNAHSLEQGLDKMLCNAFMAVTPDHSFMCSIIELMKKRIRDSYPPDGGRGILWSTGPILLTDAFKFTCAADLELLPSSVLSPFCSGDSELAELSSCSKRSVELREILIKDGCFAVHHWHNSWSKPSEELKNSMPNEISGYIFIPGKDSPGFDLKDGGRDVASLAQQCSLMDRAVGFNTDGYIKSKISALKFLSRMSNPNGNEGLYIKRNLMDQYLSGESLESIKV</sequence>
<dbReference type="PANTHER" id="PTHR32385">
    <property type="entry name" value="MANNOSYL PHOSPHORYLINOSITOL CERAMIDE SYNTHASE"/>
    <property type="match status" value="1"/>
</dbReference>
<reference evidence="2 3" key="1">
    <citation type="submission" date="2024-08" db="EMBL/GenBank/DDBJ databases">
        <authorList>
            <person name="Ishaq N."/>
        </authorList>
    </citation>
    <scope>NUCLEOTIDE SEQUENCE [LARGE SCALE GENOMIC DNA]</scope>
    <source>
        <strain evidence="2 3">DSM 18651</strain>
    </source>
</reference>
<comment type="caution">
    <text evidence="2">The sequence shown here is derived from an EMBL/GenBank/DDBJ whole genome shotgun (WGS) entry which is preliminary data.</text>
</comment>
<name>A0ABV4P3Y6_9GAMM</name>
<evidence type="ECO:0000313" key="2">
    <source>
        <dbReference type="EMBL" id="MFA0812841.1"/>
    </source>
</evidence>
<accession>A0ABV4P3Y6</accession>
<dbReference type="Gene3D" id="3.90.550.20">
    <property type="match status" value="1"/>
</dbReference>
<dbReference type="PANTHER" id="PTHR32385:SF15">
    <property type="entry name" value="INOSITOL PHOSPHOCERAMIDE MANNOSYLTRANSFERASE 1"/>
    <property type="match status" value="1"/>
</dbReference>
<proteinExistence type="predicted"/>
<evidence type="ECO:0000256" key="1">
    <source>
        <dbReference type="ARBA" id="ARBA00022679"/>
    </source>
</evidence>
<evidence type="ECO:0000313" key="3">
    <source>
        <dbReference type="Proteomes" id="UP001569428"/>
    </source>
</evidence>
<keyword evidence="1" id="KW-0808">Transferase</keyword>
<dbReference type="SUPFAM" id="SSF53448">
    <property type="entry name" value="Nucleotide-diphospho-sugar transferases"/>
    <property type="match status" value="1"/>
</dbReference>
<dbReference type="RefSeq" id="WP_371840571.1">
    <property type="nucleotide sequence ID" value="NZ_JBGMEK010000057.1"/>
</dbReference>
<dbReference type="Proteomes" id="UP001569428">
    <property type="component" value="Unassembled WGS sequence"/>
</dbReference>
<dbReference type="InterPro" id="IPR051706">
    <property type="entry name" value="Glycosyltransferase_domain"/>
</dbReference>
<dbReference type="Pfam" id="PF04488">
    <property type="entry name" value="Gly_transf_sug"/>
    <property type="match status" value="1"/>
</dbReference>
<organism evidence="2 3">
    <name type="scientific">Microbulbifer epialgicus</name>
    <dbReference type="NCBI Taxonomy" id="393907"/>
    <lineage>
        <taxon>Bacteria</taxon>
        <taxon>Pseudomonadati</taxon>
        <taxon>Pseudomonadota</taxon>
        <taxon>Gammaproteobacteria</taxon>
        <taxon>Cellvibrionales</taxon>
        <taxon>Microbulbiferaceae</taxon>
        <taxon>Microbulbifer</taxon>
    </lineage>
</organism>
<protein>
    <submittedName>
        <fullName evidence="2">Glycosyltransferase family 32 protein</fullName>
    </submittedName>
</protein>
<dbReference type="InterPro" id="IPR007577">
    <property type="entry name" value="GlycoTrfase_DXD_sugar-bd_CS"/>
</dbReference>
<keyword evidence="3" id="KW-1185">Reference proteome</keyword>
<gene>
    <name evidence="2" type="ORF">ACCI49_18175</name>
</gene>
<dbReference type="InterPro" id="IPR029044">
    <property type="entry name" value="Nucleotide-diphossugar_trans"/>
</dbReference>
<dbReference type="EMBL" id="JBGMEK010000057">
    <property type="protein sequence ID" value="MFA0812841.1"/>
    <property type="molecule type" value="Genomic_DNA"/>
</dbReference>